<evidence type="ECO:0000256" key="3">
    <source>
        <dbReference type="ARBA" id="ARBA00023163"/>
    </source>
</evidence>
<feature type="domain" description="Transcriptional regulator LacI/GalR-like sensor" evidence="5">
    <location>
        <begin position="41"/>
        <end position="195"/>
    </location>
</feature>
<dbReference type="EMBL" id="FMYF01000009">
    <property type="protein sequence ID" value="SDB93159.1"/>
    <property type="molecule type" value="Genomic_DNA"/>
</dbReference>
<evidence type="ECO:0000256" key="2">
    <source>
        <dbReference type="ARBA" id="ARBA00023125"/>
    </source>
</evidence>
<evidence type="ECO:0000313" key="6">
    <source>
        <dbReference type="EMBL" id="SDB93159.1"/>
    </source>
</evidence>
<dbReference type="GO" id="GO:0000976">
    <property type="term" value="F:transcription cis-regulatory region binding"/>
    <property type="evidence" value="ECO:0007669"/>
    <property type="project" value="TreeGrafter"/>
</dbReference>
<dbReference type="Proteomes" id="UP000199086">
    <property type="component" value="Unassembled WGS sequence"/>
</dbReference>
<dbReference type="InterPro" id="IPR046335">
    <property type="entry name" value="LacI/GalR-like_sensor"/>
</dbReference>
<dbReference type="SUPFAM" id="SSF53822">
    <property type="entry name" value="Periplasmic binding protein-like I"/>
    <property type="match status" value="1"/>
</dbReference>
<dbReference type="Pfam" id="PF13377">
    <property type="entry name" value="Peripla_BP_3"/>
    <property type="match status" value="1"/>
</dbReference>
<dbReference type="AlphaFoldDB" id="A0A1G6HFY3"/>
<protein>
    <submittedName>
        <fullName evidence="6">LacI family transcriptional regulator/LacI family transcriptional regulator, repressor for deo operon, udp, cdd, tsx, nupC, and nupG</fullName>
    </submittedName>
</protein>
<gene>
    <name evidence="6" type="ORF">GA0111570_109114</name>
</gene>
<evidence type="ECO:0000256" key="1">
    <source>
        <dbReference type="ARBA" id="ARBA00023015"/>
    </source>
</evidence>
<reference evidence="6 7" key="1">
    <citation type="submission" date="2016-06" db="EMBL/GenBank/DDBJ databases">
        <authorList>
            <person name="Olsen C.W."/>
            <person name="Carey S."/>
            <person name="Hinshaw L."/>
            <person name="Karasin A.I."/>
        </authorList>
    </citation>
    <scope>NUCLEOTIDE SEQUENCE [LARGE SCALE GENOMIC DNA]</scope>
    <source>
        <strain evidence="6 7">LZ-22</strain>
    </source>
</reference>
<feature type="compositionally biased region" description="Low complexity" evidence="4">
    <location>
        <begin position="196"/>
        <end position="208"/>
    </location>
</feature>
<dbReference type="GO" id="GO:0003700">
    <property type="term" value="F:DNA-binding transcription factor activity"/>
    <property type="evidence" value="ECO:0007669"/>
    <property type="project" value="TreeGrafter"/>
</dbReference>
<feature type="region of interest" description="Disordered" evidence="4">
    <location>
        <begin position="196"/>
        <end position="216"/>
    </location>
</feature>
<dbReference type="CDD" id="cd06267">
    <property type="entry name" value="PBP1_LacI_sugar_binding-like"/>
    <property type="match status" value="1"/>
</dbReference>
<proteinExistence type="predicted"/>
<evidence type="ECO:0000259" key="5">
    <source>
        <dbReference type="Pfam" id="PF13377"/>
    </source>
</evidence>
<organism evidence="6 7">
    <name type="scientific">Raineyella antarctica</name>
    <dbReference type="NCBI Taxonomy" id="1577474"/>
    <lineage>
        <taxon>Bacteria</taxon>
        <taxon>Bacillati</taxon>
        <taxon>Actinomycetota</taxon>
        <taxon>Actinomycetes</taxon>
        <taxon>Propionibacteriales</taxon>
        <taxon>Propionibacteriaceae</taxon>
        <taxon>Raineyella</taxon>
    </lineage>
</organism>
<dbReference type="InterPro" id="IPR028082">
    <property type="entry name" value="Peripla_BP_I"/>
</dbReference>
<evidence type="ECO:0000256" key="4">
    <source>
        <dbReference type="SAM" id="MobiDB-lite"/>
    </source>
</evidence>
<dbReference type="Gene3D" id="3.40.50.2300">
    <property type="match status" value="2"/>
</dbReference>
<accession>A0A1G6HFY3</accession>
<keyword evidence="7" id="KW-1185">Reference proteome</keyword>
<keyword evidence="1" id="KW-0805">Transcription regulation</keyword>
<dbReference type="STRING" id="1577474.GA0111570_109114"/>
<name>A0A1G6HFY3_9ACTN</name>
<evidence type="ECO:0000313" key="7">
    <source>
        <dbReference type="Proteomes" id="UP000199086"/>
    </source>
</evidence>
<keyword evidence="3" id="KW-0804">Transcription</keyword>
<dbReference type="RefSeq" id="WP_245703208.1">
    <property type="nucleotide sequence ID" value="NZ_FMYF01000009.1"/>
</dbReference>
<dbReference type="PANTHER" id="PTHR30146:SF109">
    <property type="entry name" value="HTH-TYPE TRANSCRIPTIONAL REGULATOR GALS"/>
    <property type="match status" value="1"/>
</dbReference>
<sequence length="216" mass="23213">MSPDELERVRTLCPVVLVNRTHPALPAVTFDSREGVQEAASHLRALGHRRVAYVAGPEHSFSNRDRESALAEEFAAQGLEVVLVGHYEPSFDGGRRAADDVLVAGVTAVMVYNDVMALGLVGRLLAYGVSIPQDLSVIGWDDIEFSEMFTPALTTVHMPREEAGRAAVEFLLARLAGAQAEAPRLDTHLVFRRTTARPPAAPASTTAPLPLGVPLS</sequence>
<dbReference type="PANTHER" id="PTHR30146">
    <property type="entry name" value="LACI-RELATED TRANSCRIPTIONAL REPRESSOR"/>
    <property type="match status" value="1"/>
</dbReference>
<keyword evidence="2" id="KW-0238">DNA-binding</keyword>